<reference evidence="12" key="1">
    <citation type="journal article" date="2021" name="J. Hered.">
        <title>Genome Assembly of Salicaceae Populus deltoides (Eastern Cottonwood) I-69 Based on Nanopore Sequencing and Hi-C Technologies.</title>
        <authorList>
            <person name="Bai S."/>
            <person name="Wu H."/>
            <person name="Zhang J."/>
            <person name="Pan Z."/>
            <person name="Zhao W."/>
            <person name="Li Z."/>
            <person name="Tong C."/>
        </authorList>
    </citation>
    <scope>NUCLEOTIDE SEQUENCE</scope>
    <source>
        <tissue evidence="12">Leaf</tissue>
    </source>
</reference>
<dbReference type="GO" id="GO:0008270">
    <property type="term" value="F:zinc ion binding"/>
    <property type="evidence" value="ECO:0007669"/>
    <property type="project" value="UniProtKB-KW"/>
</dbReference>
<evidence type="ECO:0000256" key="9">
    <source>
        <dbReference type="SAM" id="MobiDB-lite"/>
    </source>
</evidence>
<evidence type="ECO:0000256" key="7">
    <source>
        <dbReference type="ARBA" id="ARBA00023054"/>
    </source>
</evidence>
<dbReference type="CDD" id="cd07606">
    <property type="entry name" value="BAR_SFC_plant"/>
    <property type="match status" value="1"/>
</dbReference>
<dbReference type="InterPro" id="IPR027267">
    <property type="entry name" value="AH/BAR_dom_sf"/>
</dbReference>
<dbReference type="Gene3D" id="1.10.220.150">
    <property type="entry name" value="Arf GTPase activating protein"/>
    <property type="match status" value="1"/>
</dbReference>
<feature type="region of interest" description="Disordered" evidence="9">
    <location>
        <begin position="468"/>
        <end position="489"/>
    </location>
</feature>
<dbReference type="InterPro" id="IPR045258">
    <property type="entry name" value="ACAP1/2/3-like"/>
</dbReference>
<evidence type="ECO:0000259" key="11">
    <source>
        <dbReference type="PROSITE" id="PS50115"/>
    </source>
</evidence>
<dbReference type="InterPro" id="IPR035670">
    <property type="entry name" value="AGD1/2/3/4_BAR_plant"/>
</dbReference>
<dbReference type="SMART" id="SM00233">
    <property type="entry name" value="PH"/>
    <property type="match status" value="1"/>
</dbReference>
<dbReference type="InterPro" id="IPR001164">
    <property type="entry name" value="ArfGAP_dom"/>
</dbReference>
<dbReference type="Pfam" id="PF01412">
    <property type="entry name" value="ArfGap"/>
    <property type="match status" value="1"/>
</dbReference>
<gene>
    <name evidence="12" type="ORF">H0E87_003145</name>
</gene>
<feature type="compositionally biased region" description="Low complexity" evidence="9">
    <location>
        <begin position="281"/>
        <end position="293"/>
    </location>
</feature>
<dbReference type="SUPFAM" id="SSF50729">
    <property type="entry name" value="PH domain-like"/>
    <property type="match status" value="1"/>
</dbReference>
<dbReference type="PANTHER" id="PTHR23180">
    <property type="entry name" value="CENTAURIN/ARF"/>
    <property type="match status" value="1"/>
</dbReference>
<dbReference type="PRINTS" id="PR00405">
    <property type="entry name" value="REVINTRACTNG"/>
</dbReference>
<dbReference type="GO" id="GO:0005737">
    <property type="term" value="C:cytoplasm"/>
    <property type="evidence" value="ECO:0007669"/>
    <property type="project" value="InterPro"/>
</dbReference>
<dbReference type="AlphaFoldDB" id="A0A8T2ZYI7"/>
<dbReference type="InterPro" id="IPR037278">
    <property type="entry name" value="ARFGAP/RecO"/>
</dbReference>
<dbReference type="Pfam" id="PF16746">
    <property type="entry name" value="BAR_3"/>
    <property type="match status" value="1"/>
</dbReference>
<protein>
    <recommendedName>
        <fullName evidence="14">ADP-ribosylation factor GTPase-activating protein AGD3</fullName>
    </recommendedName>
</protein>
<evidence type="ECO:0000256" key="2">
    <source>
        <dbReference type="ARBA" id="ARBA00022723"/>
    </source>
</evidence>
<accession>A0A8T2ZYI7</accession>
<feature type="region of interest" description="Disordered" evidence="9">
    <location>
        <begin position="273"/>
        <end position="296"/>
    </location>
</feature>
<evidence type="ECO:0000256" key="5">
    <source>
        <dbReference type="ARBA" id="ARBA00022833"/>
    </source>
</evidence>
<keyword evidence="1" id="KW-0343">GTPase activation</keyword>
<dbReference type="GO" id="GO:0005096">
    <property type="term" value="F:GTPase activator activity"/>
    <property type="evidence" value="ECO:0007669"/>
    <property type="project" value="UniProtKB-KW"/>
</dbReference>
<keyword evidence="3" id="KW-0677">Repeat</keyword>
<dbReference type="InterPro" id="IPR038508">
    <property type="entry name" value="ArfGAP_dom_sf"/>
</dbReference>
<feature type="compositionally biased region" description="Low complexity" evidence="9">
    <location>
        <begin position="480"/>
        <end position="489"/>
    </location>
</feature>
<evidence type="ECO:0000256" key="4">
    <source>
        <dbReference type="ARBA" id="ARBA00022771"/>
    </source>
</evidence>
<keyword evidence="4 8" id="KW-0863">Zinc-finger</keyword>
<name>A0A8T2ZYI7_POPDE</name>
<dbReference type="EMBL" id="JACEGQ020000001">
    <property type="protein sequence ID" value="KAH8522401.1"/>
    <property type="molecule type" value="Genomic_DNA"/>
</dbReference>
<evidence type="ECO:0000256" key="6">
    <source>
        <dbReference type="ARBA" id="ARBA00023043"/>
    </source>
</evidence>
<evidence type="ECO:0000313" key="12">
    <source>
        <dbReference type="EMBL" id="KAH8522401.1"/>
    </source>
</evidence>
<evidence type="ECO:0000259" key="10">
    <source>
        <dbReference type="PROSITE" id="PS50003"/>
    </source>
</evidence>
<comment type="caution">
    <text evidence="12">The sequence shown here is derived from an EMBL/GenBank/DDBJ whole genome shotgun (WGS) entry which is preliminary data.</text>
</comment>
<sequence length="628" mass="70623">MHFTKLDDSPMFRKQMQSLEEDAESLRERSLKFYKGCRKYTEGLGEAYDGDIGFASALETFGGGHNDPISLAFGGPVMTKFTIALREIGTYKEVLRSRVEHMLNDRLLQYVNIDLHEVKCEIPKEVYGFPVARICKNCKFVFIILEARKRFDKASLLYDQAREKFLSLRKGTRSDIATLLEEELHNARAAFEQARFNLVTAISNVEAKKRFEFLEAVSGTMDAHLRYFKQGYELLHQMEPYIHQVLTYAQQSRERSNYEQAALNERMQEYKRQIDRESRWSSNGSNGSPNGDGIQAIGRSSHKMIEAVMQSAAKGKVQTIRQGYLSKRSSSLRGDWKRRFFVLDNRGMLYYYRKQCSKPSGSGGQLSGQRNSSELGSGLLGRWLSSHYHGGVHDEKSVAHHTVNLLTSTIKVDADQSDLRFCFRIISPTKNYTLQAESALDQMDWIEKITGVIASLLSSQAPERCLSASPLGSGHHRSASESSSFESADFDPSAVDEYTSERSLAALHERALRSSQQQRAGAEKPIDVLQRVCGNDKCADCGAPEPDWASLNLGVLVCIECSGVHRNLGVHISKVRSLTLDVKVWEPSVISLFQSLGNAFANSVWEELLQSRSALQAELIPLRLIQVG</sequence>
<dbReference type="InterPro" id="IPR004148">
    <property type="entry name" value="BAR_dom"/>
</dbReference>
<keyword evidence="5" id="KW-0862">Zinc</keyword>
<dbReference type="InterPro" id="IPR011993">
    <property type="entry name" value="PH-like_dom_sf"/>
</dbReference>
<dbReference type="PROSITE" id="PS50003">
    <property type="entry name" value="PH_DOMAIN"/>
    <property type="match status" value="1"/>
</dbReference>
<dbReference type="InterPro" id="IPR001849">
    <property type="entry name" value="PH_domain"/>
</dbReference>
<dbReference type="Gene3D" id="1.20.1270.60">
    <property type="entry name" value="Arfaptin homology (AH) domain/BAR domain"/>
    <property type="match status" value="2"/>
</dbReference>
<evidence type="ECO:0000256" key="3">
    <source>
        <dbReference type="ARBA" id="ARBA00022737"/>
    </source>
</evidence>
<proteinExistence type="predicted"/>
<dbReference type="SUPFAM" id="SSF103657">
    <property type="entry name" value="BAR/IMD domain-like"/>
    <property type="match status" value="1"/>
</dbReference>
<keyword evidence="6" id="KW-0040">ANK repeat</keyword>
<evidence type="ECO:0000256" key="8">
    <source>
        <dbReference type="PROSITE-ProRule" id="PRU00288"/>
    </source>
</evidence>
<keyword evidence="7" id="KW-0175">Coiled coil</keyword>
<dbReference type="PROSITE" id="PS50115">
    <property type="entry name" value="ARFGAP"/>
    <property type="match status" value="1"/>
</dbReference>
<organism evidence="12 13">
    <name type="scientific">Populus deltoides</name>
    <name type="common">Eastern poplar</name>
    <name type="synonym">Eastern cottonwood</name>
    <dbReference type="NCBI Taxonomy" id="3696"/>
    <lineage>
        <taxon>Eukaryota</taxon>
        <taxon>Viridiplantae</taxon>
        <taxon>Streptophyta</taxon>
        <taxon>Embryophyta</taxon>
        <taxon>Tracheophyta</taxon>
        <taxon>Spermatophyta</taxon>
        <taxon>Magnoliopsida</taxon>
        <taxon>eudicotyledons</taxon>
        <taxon>Gunneridae</taxon>
        <taxon>Pentapetalae</taxon>
        <taxon>rosids</taxon>
        <taxon>fabids</taxon>
        <taxon>Malpighiales</taxon>
        <taxon>Salicaceae</taxon>
        <taxon>Saliceae</taxon>
        <taxon>Populus</taxon>
    </lineage>
</organism>
<dbReference type="SUPFAM" id="SSF57863">
    <property type="entry name" value="ArfGap/RecO-like zinc finger"/>
    <property type="match status" value="1"/>
</dbReference>
<evidence type="ECO:0000256" key="1">
    <source>
        <dbReference type="ARBA" id="ARBA00022468"/>
    </source>
</evidence>
<dbReference type="Pfam" id="PF00169">
    <property type="entry name" value="PH"/>
    <property type="match status" value="1"/>
</dbReference>
<dbReference type="Proteomes" id="UP000807159">
    <property type="component" value="Chromosome 1"/>
</dbReference>
<evidence type="ECO:0008006" key="14">
    <source>
        <dbReference type="Google" id="ProtNLM"/>
    </source>
</evidence>
<evidence type="ECO:0000313" key="13">
    <source>
        <dbReference type="Proteomes" id="UP000807159"/>
    </source>
</evidence>
<dbReference type="SMART" id="SM00105">
    <property type="entry name" value="ArfGap"/>
    <property type="match status" value="1"/>
</dbReference>
<keyword evidence="13" id="KW-1185">Reference proteome</keyword>
<dbReference type="Gene3D" id="2.30.29.30">
    <property type="entry name" value="Pleckstrin-homology domain (PH domain)/Phosphotyrosine-binding domain (PTB)"/>
    <property type="match status" value="1"/>
</dbReference>
<keyword evidence="2" id="KW-0479">Metal-binding</keyword>
<feature type="domain" description="PH" evidence="10">
    <location>
        <begin position="318"/>
        <end position="454"/>
    </location>
</feature>
<dbReference type="CDD" id="cd13250">
    <property type="entry name" value="PH_ACAP"/>
    <property type="match status" value="1"/>
</dbReference>
<dbReference type="FunFam" id="1.10.220.150:FF:000019">
    <property type="entry name" value="ADP-ribosylation factor GTPase-activating protein AGD1"/>
    <property type="match status" value="1"/>
</dbReference>
<dbReference type="PANTHER" id="PTHR23180:SF160">
    <property type="entry name" value="ADP-RIBOSYLATION FACTOR GTPASE-ACTIVATING PROTEIN EFFECTOR PROTEIN 1"/>
    <property type="match status" value="1"/>
</dbReference>
<dbReference type="SMART" id="SM00721">
    <property type="entry name" value="BAR"/>
    <property type="match status" value="1"/>
</dbReference>
<dbReference type="CDD" id="cd08204">
    <property type="entry name" value="ArfGap"/>
    <property type="match status" value="1"/>
</dbReference>
<feature type="domain" description="Arf-GAP" evidence="11">
    <location>
        <begin position="523"/>
        <end position="606"/>
    </location>
</feature>